<name>A0A4Y9VNM6_9PROT</name>
<gene>
    <name evidence="1" type="ORF">C3Y98_12705</name>
</gene>
<dbReference type="OrthoDB" id="5298866at2"/>
<keyword evidence="2" id="KW-1185">Reference proteome</keyword>
<dbReference type="RefSeq" id="WP_135279058.1">
    <property type="nucleotide sequence ID" value="NZ_PQVH01000016.1"/>
</dbReference>
<organism evidence="1 2">
    <name type="scientific">Methylotenera oryzisoli</name>
    <dbReference type="NCBI Taxonomy" id="2080758"/>
    <lineage>
        <taxon>Bacteria</taxon>
        <taxon>Pseudomonadati</taxon>
        <taxon>Pseudomonadota</taxon>
        <taxon>Betaproteobacteria</taxon>
        <taxon>Nitrosomonadales</taxon>
        <taxon>Methylophilaceae</taxon>
        <taxon>Methylotenera</taxon>
    </lineage>
</organism>
<protein>
    <submittedName>
        <fullName evidence="1">Sporulation protein</fullName>
    </submittedName>
</protein>
<dbReference type="EMBL" id="PQVH01000016">
    <property type="protein sequence ID" value="TFW69686.1"/>
    <property type="molecule type" value="Genomic_DNA"/>
</dbReference>
<evidence type="ECO:0000313" key="2">
    <source>
        <dbReference type="Proteomes" id="UP000297706"/>
    </source>
</evidence>
<evidence type="ECO:0000313" key="1">
    <source>
        <dbReference type="EMBL" id="TFW69686.1"/>
    </source>
</evidence>
<sequence length="222" mass="25045">MKYLFWLFAFINIGLFGYFNRDVVLPKPAPTQQAEISPEKIKVLSQQQIDALSKKEQIVAEVKPLPVADVCFEWSVFSDANLANAQGELGKLSLQATIKEQPVLESKRFWVYRPPFKTTAEALKRAAEYKAQGITDVFVVQEPKWKNAISFGIFSDEQLAIHLQKELQAKGIKNVEKSLRNQGKSYSSLLLKNLTENEVAEIKKLKPNFPAAELKEVSCNAT</sequence>
<dbReference type="AlphaFoldDB" id="A0A4Y9VNM6"/>
<accession>A0A4Y9VNM6</accession>
<reference evidence="1 2" key="1">
    <citation type="submission" date="2018-02" db="EMBL/GenBank/DDBJ databases">
        <title>A novel lanthanide dependent methylotroph, Methylotenera sp. La3113.</title>
        <authorList>
            <person name="Lv H."/>
            <person name="Tani A."/>
        </authorList>
    </citation>
    <scope>NUCLEOTIDE SEQUENCE [LARGE SCALE GENOMIC DNA]</scope>
    <source>
        <strain evidence="1 2">La3113</strain>
    </source>
</reference>
<dbReference type="Proteomes" id="UP000297706">
    <property type="component" value="Unassembled WGS sequence"/>
</dbReference>
<proteinExistence type="predicted"/>
<comment type="caution">
    <text evidence="1">The sequence shown here is derived from an EMBL/GenBank/DDBJ whole genome shotgun (WGS) entry which is preliminary data.</text>
</comment>